<organism evidence="1 2">
    <name type="scientific">Allacma fusca</name>
    <dbReference type="NCBI Taxonomy" id="39272"/>
    <lineage>
        <taxon>Eukaryota</taxon>
        <taxon>Metazoa</taxon>
        <taxon>Ecdysozoa</taxon>
        <taxon>Arthropoda</taxon>
        <taxon>Hexapoda</taxon>
        <taxon>Collembola</taxon>
        <taxon>Symphypleona</taxon>
        <taxon>Sminthuridae</taxon>
        <taxon>Allacma</taxon>
    </lineage>
</organism>
<sequence length="47" mass="5285">MDIRGRELIVAIFYLISAGISVETQEDFLNPVINKCSDSLEIDTLEL</sequence>
<proteinExistence type="predicted"/>
<accession>A0A8J2JIM1</accession>
<comment type="caution">
    <text evidence="1">The sequence shown here is derived from an EMBL/GenBank/DDBJ whole genome shotgun (WGS) entry which is preliminary data.</text>
</comment>
<dbReference type="Proteomes" id="UP000708208">
    <property type="component" value="Unassembled WGS sequence"/>
</dbReference>
<dbReference type="EMBL" id="CAJVCH010074387">
    <property type="protein sequence ID" value="CAG7720853.1"/>
    <property type="molecule type" value="Genomic_DNA"/>
</dbReference>
<evidence type="ECO:0000313" key="2">
    <source>
        <dbReference type="Proteomes" id="UP000708208"/>
    </source>
</evidence>
<gene>
    <name evidence="1" type="ORF">AFUS01_LOCUS10106</name>
</gene>
<evidence type="ECO:0000313" key="1">
    <source>
        <dbReference type="EMBL" id="CAG7720853.1"/>
    </source>
</evidence>
<protein>
    <submittedName>
        <fullName evidence="1">Uncharacterized protein</fullName>
    </submittedName>
</protein>
<name>A0A8J2JIM1_9HEXA</name>
<feature type="non-terminal residue" evidence="1">
    <location>
        <position position="47"/>
    </location>
</feature>
<keyword evidence="2" id="KW-1185">Reference proteome</keyword>
<dbReference type="AlphaFoldDB" id="A0A8J2JIM1"/>
<reference evidence="1" key="1">
    <citation type="submission" date="2021-06" db="EMBL/GenBank/DDBJ databases">
        <authorList>
            <person name="Hodson N. C."/>
            <person name="Mongue J. A."/>
            <person name="Jaron S. K."/>
        </authorList>
    </citation>
    <scope>NUCLEOTIDE SEQUENCE</scope>
</reference>